<dbReference type="InterPro" id="IPR027027">
    <property type="entry name" value="GOSR2/Membrin/Bos1"/>
</dbReference>
<evidence type="ECO:0000256" key="9">
    <source>
        <dbReference type="ARBA" id="ARBA00037983"/>
    </source>
</evidence>
<dbReference type="PANTHER" id="PTHR21230:SF1">
    <property type="entry name" value="GOLGI SNAP RECEPTOR COMPLEX MEMBER 2"/>
    <property type="match status" value="1"/>
</dbReference>
<evidence type="ECO:0000256" key="2">
    <source>
        <dbReference type="ARBA" id="ARBA00004409"/>
    </source>
</evidence>
<dbReference type="GO" id="GO:0031902">
    <property type="term" value="C:late endosome membrane"/>
    <property type="evidence" value="ECO:0007669"/>
    <property type="project" value="TreeGrafter"/>
</dbReference>
<keyword evidence="6 14" id="KW-1133">Transmembrane helix</keyword>
<dbReference type="GO" id="GO:0005789">
    <property type="term" value="C:endoplasmic reticulum membrane"/>
    <property type="evidence" value="ECO:0007669"/>
    <property type="project" value="UniProtKB-SubCell"/>
</dbReference>
<reference evidence="15 16" key="1">
    <citation type="submission" date="2015-03" db="EMBL/GenBank/DDBJ databases">
        <title>Genomics and transcriptomics of the oil-accumulating basidiomycete yeast T. oleaginosus allow insights into substrate utilization and the diverse evolutionary trajectories of mating systems in fungi.</title>
        <authorList>
            <consortium name="DOE Joint Genome Institute"/>
            <person name="Kourist R."/>
            <person name="Kracht O."/>
            <person name="Bracharz F."/>
            <person name="Lipzen A."/>
            <person name="Nolan M."/>
            <person name="Ohm R."/>
            <person name="Grigoriev I."/>
            <person name="Sun S."/>
            <person name="Heitman J."/>
            <person name="Bruck T."/>
            <person name="Nowrousian M."/>
        </authorList>
    </citation>
    <scope>NUCLEOTIDE SEQUENCE [LARGE SCALE GENOMIC DNA]</scope>
    <source>
        <strain evidence="15 16">IBC0246</strain>
    </source>
</reference>
<evidence type="ECO:0000256" key="1">
    <source>
        <dbReference type="ARBA" id="ARBA00004163"/>
    </source>
</evidence>
<evidence type="ECO:0000256" key="6">
    <source>
        <dbReference type="ARBA" id="ARBA00022989"/>
    </source>
</evidence>
<feature type="region of interest" description="Disordered" evidence="13">
    <location>
        <begin position="102"/>
        <end position="128"/>
    </location>
</feature>
<keyword evidence="3 11" id="KW-0813">Transport</keyword>
<comment type="subcellular location">
    <subcellularLocation>
        <location evidence="1">Endoplasmic reticulum membrane</location>
        <topology evidence="1">Single-pass type IV membrane protein</topology>
    </subcellularLocation>
    <subcellularLocation>
        <location evidence="2">Golgi apparatus membrane</location>
        <topology evidence="2">Single-pass type IV membrane protein</topology>
    </subcellularLocation>
</comment>
<comment type="function">
    <text evidence="11">SNARE required for protein transport between the ER and the Golgi complex.</text>
</comment>
<keyword evidence="5 11" id="KW-0653">Protein transport</keyword>
<evidence type="ECO:0000256" key="8">
    <source>
        <dbReference type="ARBA" id="ARBA00023136"/>
    </source>
</evidence>
<evidence type="ECO:0000256" key="10">
    <source>
        <dbReference type="ARBA" id="ARBA00040957"/>
    </source>
</evidence>
<evidence type="ECO:0000256" key="12">
    <source>
        <dbReference type="SAM" id="Coils"/>
    </source>
</evidence>
<dbReference type="GO" id="GO:0012507">
    <property type="term" value="C:ER to Golgi transport vesicle membrane"/>
    <property type="evidence" value="ECO:0007669"/>
    <property type="project" value="TreeGrafter"/>
</dbReference>
<dbReference type="Pfam" id="PF12352">
    <property type="entry name" value="V-SNARE_C"/>
    <property type="match status" value="1"/>
</dbReference>
<keyword evidence="16" id="KW-1185">Reference proteome</keyword>
<comment type="similarity">
    <text evidence="9 11">Belongs to the BOS1 family.</text>
</comment>
<proteinExistence type="inferred from homology"/>
<dbReference type="PANTHER" id="PTHR21230">
    <property type="entry name" value="VESICLE TRANSPORT V-SNARE PROTEIN VTI1-RELATED"/>
    <property type="match status" value="1"/>
</dbReference>
<accession>A0A0J0XIR3</accession>
<evidence type="ECO:0000256" key="11">
    <source>
        <dbReference type="PIRNR" id="PIRNR028865"/>
    </source>
</evidence>
<evidence type="ECO:0000256" key="13">
    <source>
        <dbReference type="SAM" id="MobiDB-lite"/>
    </source>
</evidence>
<keyword evidence="4 14" id="KW-0812">Transmembrane</keyword>
<evidence type="ECO:0000256" key="3">
    <source>
        <dbReference type="ARBA" id="ARBA00022448"/>
    </source>
</evidence>
<keyword evidence="7" id="KW-0333">Golgi apparatus</keyword>
<protein>
    <recommendedName>
        <fullName evidence="10 11">Protein transport protein BOS1</fullName>
    </recommendedName>
</protein>
<evidence type="ECO:0000256" key="14">
    <source>
        <dbReference type="SAM" id="Phobius"/>
    </source>
</evidence>
<dbReference type="GO" id="GO:0000139">
    <property type="term" value="C:Golgi membrane"/>
    <property type="evidence" value="ECO:0007669"/>
    <property type="project" value="UniProtKB-SubCell"/>
</dbReference>
<dbReference type="GO" id="GO:0005484">
    <property type="term" value="F:SNAP receptor activity"/>
    <property type="evidence" value="ECO:0007669"/>
    <property type="project" value="InterPro"/>
</dbReference>
<dbReference type="EMBL" id="KQ087226">
    <property type="protein sequence ID" value="KLT40942.1"/>
    <property type="molecule type" value="Genomic_DNA"/>
</dbReference>
<evidence type="ECO:0000256" key="5">
    <source>
        <dbReference type="ARBA" id="ARBA00022927"/>
    </source>
</evidence>
<dbReference type="GO" id="GO:0006888">
    <property type="term" value="P:endoplasmic reticulum to Golgi vesicle-mediated transport"/>
    <property type="evidence" value="ECO:0007669"/>
    <property type="project" value="TreeGrafter"/>
</dbReference>
<keyword evidence="12" id="KW-0175">Coiled coil</keyword>
<dbReference type="RefSeq" id="XP_018277433.1">
    <property type="nucleotide sequence ID" value="XM_018421465.1"/>
</dbReference>
<evidence type="ECO:0000313" key="15">
    <source>
        <dbReference type="EMBL" id="KLT40942.1"/>
    </source>
</evidence>
<dbReference type="GO" id="GO:0006906">
    <property type="term" value="P:vesicle fusion"/>
    <property type="evidence" value="ECO:0007669"/>
    <property type="project" value="TreeGrafter"/>
</dbReference>
<evidence type="ECO:0000256" key="4">
    <source>
        <dbReference type="ARBA" id="ARBA00022692"/>
    </source>
</evidence>
<gene>
    <name evidence="15" type="ORF">CC85DRAFT_276959</name>
</gene>
<dbReference type="STRING" id="879819.A0A0J0XIR3"/>
<name>A0A0J0XIR3_9TREE</name>
<evidence type="ECO:0000313" key="16">
    <source>
        <dbReference type="Proteomes" id="UP000053611"/>
    </source>
</evidence>
<dbReference type="Proteomes" id="UP000053611">
    <property type="component" value="Unassembled WGS sequence"/>
</dbReference>
<dbReference type="GO" id="GO:0031201">
    <property type="term" value="C:SNARE complex"/>
    <property type="evidence" value="ECO:0007669"/>
    <property type="project" value="TreeGrafter"/>
</dbReference>
<keyword evidence="8 11" id="KW-0472">Membrane</keyword>
<dbReference type="PIRSF" id="PIRSF028865">
    <property type="entry name" value="Membrin-2"/>
    <property type="match status" value="1"/>
</dbReference>
<dbReference type="GO" id="GO:0015031">
    <property type="term" value="P:protein transport"/>
    <property type="evidence" value="ECO:0007669"/>
    <property type="project" value="UniProtKB-KW"/>
</dbReference>
<dbReference type="OrthoDB" id="158360at2759"/>
<dbReference type="CDD" id="cd15863">
    <property type="entry name" value="SNARE_GS27"/>
    <property type="match status" value="1"/>
</dbReference>
<organism evidence="15 16">
    <name type="scientific">Cutaneotrichosporon oleaginosum</name>
    <dbReference type="NCBI Taxonomy" id="879819"/>
    <lineage>
        <taxon>Eukaryota</taxon>
        <taxon>Fungi</taxon>
        <taxon>Dikarya</taxon>
        <taxon>Basidiomycota</taxon>
        <taxon>Agaricomycotina</taxon>
        <taxon>Tremellomycetes</taxon>
        <taxon>Trichosporonales</taxon>
        <taxon>Trichosporonaceae</taxon>
        <taxon>Cutaneotrichosporon</taxon>
    </lineage>
</organism>
<dbReference type="AlphaFoldDB" id="A0A0J0XIR3"/>
<dbReference type="GeneID" id="28982068"/>
<feature type="transmembrane region" description="Helical" evidence="14">
    <location>
        <begin position="215"/>
        <end position="236"/>
    </location>
</feature>
<evidence type="ECO:0000256" key="7">
    <source>
        <dbReference type="ARBA" id="ARBA00023034"/>
    </source>
</evidence>
<feature type="coiled-coil region" evidence="12">
    <location>
        <begin position="55"/>
        <end position="96"/>
    </location>
</feature>
<dbReference type="GO" id="GO:0000149">
    <property type="term" value="F:SNARE binding"/>
    <property type="evidence" value="ECO:0007669"/>
    <property type="project" value="TreeGrafter"/>
</dbReference>
<sequence>MNSLNALGNRQVASLQADLGRMEAGEGGPNVQGQITTTLAALSRLIDDYDSMARKEMQTATREKANTRVAKLKNEHKELKARFERAKSERDNKARNELLGTASGVASGPAGMAMRRGQANHTPDLAESPFAPREADLFRPNNEREEYALREHSFIRESESLIDGYIAQGQAVLGNLVEQRGMLKGAKTRLLDTANTLGLSRETISWVERRTKQDAYIFFGGAGFTLLSFWAIWHYLG</sequence>